<evidence type="ECO:0000313" key="3">
    <source>
        <dbReference type="EMBL" id="OAA76534.1"/>
    </source>
</evidence>
<sequence length="383" mass="38655">MKFSIIAPLLAGGALAAPTTDSNSNSHPSAAGAVFAMTNVASANQIVAFSRSSSGELTPAGTYATGGRGQGVDFDTQGGLQLSADRKFLYAVNPADDKVSVFGVHGANLTLIQTVYAGDQPLGIALSPKTGYAYVLDGSVASTGIFGFKVDGGDGKLQPLTNATIPLSTPIGVPGDVVFSPDGRALVVTNKVGSTLDVFAVDAASGHASPTPMTTIASSGVRPFAAAFFKDFLYVIESGLPSLKNAALSTYRFNGGAAPSLTAITKAERNDQTDGCWVVVTPDGKWAYTANFVSGSISSYGLDGNGTATLMNGAAALPGGEGSQPVDLVLSSDGRYLYNLLRGSGAVAGYEIQQDGSLKQIGGLVGKGMGLPAMDGASGLAGY</sequence>
<evidence type="ECO:0000256" key="1">
    <source>
        <dbReference type="ARBA" id="ARBA00005564"/>
    </source>
</evidence>
<keyword evidence="2" id="KW-0732">Signal</keyword>
<dbReference type="PANTHER" id="PTHR30344">
    <property type="entry name" value="6-PHOSPHOGLUCONOLACTONASE-RELATED"/>
    <property type="match status" value="1"/>
</dbReference>
<gene>
    <name evidence="3" type="ORF">LEL_06218</name>
</gene>
<reference evidence="3 4" key="1">
    <citation type="journal article" date="2016" name="Genome Biol. Evol.">
        <title>Divergent and convergent evolution of fungal pathogenicity.</title>
        <authorList>
            <person name="Shang Y."/>
            <person name="Xiao G."/>
            <person name="Zheng P."/>
            <person name="Cen K."/>
            <person name="Zhan S."/>
            <person name="Wang C."/>
        </authorList>
    </citation>
    <scope>NUCLEOTIDE SEQUENCE [LARGE SCALE GENOMIC DNA]</scope>
    <source>
        <strain evidence="3 4">RCEF 1005</strain>
    </source>
</reference>
<dbReference type="GO" id="GO:0017057">
    <property type="term" value="F:6-phosphogluconolactonase activity"/>
    <property type="evidence" value="ECO:0007669"/>
    <property type="project" value="TreeGrafter"/>
</dbReference>
<organism evidence="3 4">
    <name type="scientific">Akanthomyces lecanii RCEF 1005</name>
    <dbReference type="NCBI Taxonomy" id="1081108"/>
    <lineage>
        <taxon>Eukaryota</taxon>
        <taxon>Fungi</taxon>
        <taxon>Dikarya</taxon>
        <taxon>Ascomycota</taxon>
        <taxon>Pezizomycotina</taxon>
        <taxon>Sordariomycetes</taxon>
        <taxon>Hypocreomycetidae</taxon>
        <taxon>Hypocreales</taxon>
        <taxon>Cordycipitaceae</taxon>
        <taxon>Akanthomyces</taxon>
        <taxon>Cordyceps confragosa</taxon>
    </lineage>
</organism>
<accession>A0A168GIN0</accession>
<dbReference type="Gene3D" id="2.130.10.10">
    <property type="entry name" value="YVTN repeat-like/Quinoprotein amine dehydrogenase"/>
    <property type="match status" value="3"/>
</dbReference>
<evidence type="ECO:0000313" key="4">
    <source>
        <dbReference type="Proteomes" id="UP000076881"/>
    </source>
</evidence>
<evidence type="ECO:0000256" key="2">
    <source>
        <dbReference type="SAM" id="SignalP"/>
    </source>
</evidence>
<feature type="chain" id="PRO_5007897164" evidence="2">
    <location>
        <begin position="17"/>
        <end position="383"/>
    </location>
</feature>
<dbReference type="OrthoDB" id="10006285at2759"/>
<comment type="caution">
    <text evidence="3">The sequence shown here is derived from an EMBL/GenBank/DDBJ whole genome shotgun (WGS) entry which is preliminary data.</text>
</comment>
<keyword evidence="4" id="KW-1185">Reference proteome</keyword>
<dbReference type="EMBL" id="AZHF01000004">
    <property type="protein sequence ID" value="OAA76534.1"/>
    <property type="molecule type" value="Genomic_DNA"/>
</dbReference>
<dbReference type="Proteomes" id="UP000076881">
    <property type="component" value="Unassembled WGS sequence"/>
</dbReference>
<dbReference type="InterPro" id="IPR011048">
    <property type="entry name" value="Haem_d1_sf"/>
</dbReference>
<dbReference type="SUPFAM" id="SSF51004">
    <property type="entry name" value="C-terminal (heme d1) domain of cytochrome cd1-nitrite reductase"/>
    <property type="match status" value="1"/>
</dbReference>
<dbReference type="InterPro" id="IPR050282">
    <property type="entry name" value="Cycloisomerase_2"/>
</dbReference>
<dbReference type="PANTHER" id="PTHR30344:SF1">
    <property type="entry name" value="6-PHOSPHOGLUCONOLACTONASE"/>
    <property type="match status" value="1"/>
</dbReference>
<dbReference type="InterPro" id="IPR015943">
    <property type="entry name" value="WD40/YVTN_repeat-like_dom_sf"/>
</dbReference>
<feature type="signal peptide" evidence="2">
    <location>
        <begin position="1"/>
        <end position="16"/>
    </location>
</feature>
<proteinExistence type="inferred from homology"/>
<dbReference type="Pfam" id="PF10282">
    <property type="entry name" value="Lactonase"/>
    <property type="match status" value="2"/>
</dbReference>
<protein>
    <submittedName>
        <fullName evidence="3">WD40/YVTN repeat-like-containing domain protein</fullName>
    </submittedName>
</protein>
<name>A0A168GIN0_CORDF</name>
<dbReference type="AlphaFoldDB" id="A0A168GIN0"/>
<dbReference type="InterPro" id="IPR019405">
    <property type="entry name" value="Lactonase_7-beta_prop"/>
</dbReference>
<comment type="similarity">
    <text evidence="1">Belongs to the cycloisomerase 2 family.</text>
</comment>